<dbReference type="KEGG" id="dsl:Dacsa_0252"/>
<dbReference type="OrthoDB" id="9798416at2"/>
<reference evidence="1" key="1">
    <citation type="submission" date="2012-04" db="EMBL/GenBank/DDBJ databases">
        <title>Finished genome of Dactylococcopsis salina PCC 8305.</title>
        <authorList>
            <consortium name="US DOE Joint Genome Institute"/>
            <person name="Gugger M."/>
            <person name="Coursin T."/>
            <person name="Rippka R."/>
            <person name="Tandeau De Marsac N."/>
            <person name="Huntemann M."/>
            <person name="Wei C.-L."/>
            <person name="Han J."/>
            <person name="Detter J.C."/>
            <person name="Han C."/>
            <person name="Tapia R."/>
            <person name="Daligault H."/>
            <person name="Chen A."/>
            <person name="Krypides N."/>
            <person name="Mavromatis K."/>
            <person name="Markowitz V."/>
            <person name="Szeto E."/>
            <person name="Ivanova N."/>
            <person name="Ovchinnikova G."/>
            <person name="Pagani I."/>
            <person name="Pati A."/>
            <person name="Goodwin L."/>
            <person name="Peters L."/>
            <person name="Pitluck S."/>
            <person name="Woyke T."/>
            <person name="Kerfeld C."/>
        </authorList>
    </citation>
    <scope>NUCLEOTIDE SEQUENCE [LARGE SCALE GENOMIC DNA]</scope>
    <source>
        <strain evidence="1">PCC 8305</strain>
    </source>
</reference>
<sequence length="101" mass="11596">MKLKDFHETFSSDLQDREFVLGYLQESLEEGGIILFLSALKDVVKADQSNQDNFDKTNDEKNTLNHFLQSQHPTLVEVYKVLKILELDLQVKLLSPISTVT</sequence>
<dbReference type="eggNOG" id="COG3636">
    <property type="taxonomic scope" value="Bacteria"/>
</dbReference>
<proteinExistence type="predicted"/>
<accession>K9YRS2</accession>
<protein>
    <submittedName>
        <fullName evidence="1">Uncharacterized protein</fullName>
    </submittedName>
</protein>
<dbReference type="Proteomes" id="UP000010482">
    <property type="component" value="Chromosome"/>
</dbReference>
<dbReference type="HOGENOM" id="CLU_2286853_0_0_3"/>
<evidence type="ECO:0000313" key="1">
    <source>
        <dbReference type="EMBL" id="AFZ49060.1"/>
    </source>
</evidence>
<dbReference type="RefSeq" id="WP_015228073.1">
    <property type="nucleotide sequence ID" value="NC_019780.1"/>
</dbReference>
<gene>
    <name evidence="1" type="ORF">Dacsa_0252</name>
</gene>
<organism evidence="1 2">
    <name type="scientific">Dactylococcopsis salina (strain PCC 8305)</name>
    <name type="common">Myxobactron salinum</name>
    <dbReference type="NCBI Taxonomy" id="13035"/>
    <lineage>
        <taxon>Bacteria</taxon>
        <taxon>Bacillati</taxon>
        <taxon>Cyanobacteriota</taxon>
        <taxon>Cyanophyceae</taxon>
        <taxon>Nodosilineales</taxon>
        <taxon>Cymatolegaceae</taxon>
        <taxon>Dactylococcopsis</taxon>
    </lineage>
</organism>
<dbReference type="STRING" id="13035.Dacsa_0252"/>
<name>K9YRS2_DACS8</name>
<evidence type="ECO:0000313" key="2">
    <source>
        <dbReference type="Proteomes" id="UP000010482"/>
    </source>
</evidence>
<keyword evidence="2" id="KW-1185">Reference proteome</keyword>
<dbReference type="AlphaFoldDB" id="K9YRS2"/>
<dbReference type="EMBL" id="CP003944">
    <property type="protein sequence ID" value="AFZ49060.1"/>
    <property type="molecule type" value="Genomic_DNA"/>
</dbReference>